<reference evidence="6" key="2">
    <citation type="submission" date="2025-08" db="UniProtKB">
        <authorList>
            <consortium name="RefSeq"/>
        </authorList>
    </citation>
    <scope>IDENTIFICATION</scope>
    <source>
        <tissue evidence="6">Cell line</tissue>
    </source>
</reference>
<dbReference type="Proteomes" id="UP001652641">
    <property type="component" value="Chromosome 16"/>
</dbReference>
<dbReference type="AlphaFoldDB" id="A0A3Q7UCB6"/>
<evidence type="ECO:0000259" key="4">
    <source>
        <dbReference type="Pfam" id="PF10170"/>
    </source>
</evidence>
<dbReference type="InterPro" id="IPR042426">
    <property type="entry name" value="CDPF1"/>
</dbReference>
<dbReference type="CTD" id="150383"/>
<name>A0A3Q7UCB6_VULVU</name>
<comment type="similarity">
    <text evidence="1">Belongs to the CDPF1 family.</text>
</comment>
<feature type="domain" description="Cysteine-rich DPF motif" evidence="4">
    <location>
        <begin position="21"/>
        <end position="114"/>
    </location>
</feature>
<feature type="region of interest" description="Disordered" evidence="3">
    <location>
        <begin position="109"/>
        <end position="131"/>
    </location>
</feature>
<evidence type="ECO:0000256" key="1">
    <source>
        <dbReference type="ARBA" id="ARBA00007917"/>
    </source>
</evidence>
<evidence type="ECO:0000256" key="3">
    <source>
        <dbReference type="SAM" id="MobiDB-lite"/>
    </source>
</evidence>
<dbReference type="KEGG" id="vvp:112935845"/>
<sequence>MPCVLGLQMEGEAGRRPLGVFKCQLCALTAPYSYVGQKPPDTHSVVLLEESYIMKDPFTPDKDRFLVLGSRCSLCSQLVCVSPECSLFYSKRFCLPCVRENMDAFPQEIRQDLEKRKAPSKRPASQPGSRT</sequence>
<gene>
    <name evidence="6" type="primary">CDPF1</name>
</gene>
<protein>
    <recommendedName>
        <fullName evidence="2">Cysteine-rich DPF motif domain-containing protein 1</fullName>
    </recommendedName>
</protein>
<dbReference type="Pfam" id="PF10170">
    <property type="entry name" value="C6_DPF"/>
    <property type="match status" value="1"/>
</dbReference>
<dbReference type="PANTHER" id="PTHR31849">
    <property type="entry name" value="CYSTEINE-RICH PDF MOTIF DOMAIN-CONTAINING PROTEIN 1"/>
    <property type="match status" value="1"/>
</dbReference>
<dbReference type="PRINTS" id="PR01995">
    <property type="entry name" value="UPF0595"/>
</dbReference>
<dbReference type="RefSeq" id="XP_025875571.1">
    <property type="nucleotide sequence ID" value="XM_026019786.2"/>
</dbReference>
<dbReference type="PANTHER" id="PTHR31849:SF1">
    <property type="entry name" value="CYSTEINE-RICH DPF MOTIF DOMAIN-CONTAINING PROTEIN 1"/>
    <property type="match status" value="1"/>
</dbReference>
<organism evidence="5 6">
    <name type="scientific">Vulpes vulpes</name>
    <name type="common">Red fox</name>
    <dbReference type="NCBI Taxonomy" id="9627"/>
    <lineage>
        <taxon>Eukaryota</taxon>
        <taxon>Metazoa</taxon>
        <taxon>Chordata</taxon>
        <taxon>Craniata</taxon>
        <taxon>Vertebrata</taxon>
        <taxon>Euteleostomi</taxon>
        <taxon>Mammalia</taxon>
        <taxon>Eutheria</taxon>
        <taxon>Laurasiatheria</taxon>
        <taxon>Carnivora</taxon>
        <taxon>Caniformia</taxon>
        <taxon>Canidae</taxon>
        <taxon>Vulpes</taxon>
    </lineage>
</organism>
<accession>A0A3Q7UCB6</accession>
<evidence type="ECO:0000313" key="5">
    <source>
        <dbReference type="Proteomes" id="UP001652641"/>
    </source>
</evidence>
<evidence type="ECO:0000313" key="6">
    <source>
        <dbReference type="RefSeq" id="XP_025875571.1"/>
    </source>
</evidence>
<evidence type="ECO:0000256" key="2">
    <source>
        <dbReference type="ARBA" id="ARBA00014801"/>
    </source>
</evidence>
<reference key="1">
    <citation type="submission" date="2019-01" db="UniProtKB">
        <authorList>
            <consortium name="RefSeq"/>
        </authorList>
    </citation>
    <scope>IDENTIFICATION</scope>
</reference>
<proteinExistence type="inferred from homology"/>
<dbReference type="GeneID" id="112935845"/>
<keyword evidence="5" id="KW-1185">Reference proteome</keyword>
<dbReference type="InterPro" id="IPR018785">
    <property type="entry name" value="CDPF1_dom"/>
</dbReference>